<dbReference type="SUPFAM" id="SSF51735">
    <property type="entry name" value="NAD(P)-binding Rossmann-fold domains"/>
    <property type="match status" value="1"/>
</dbReference>
<dbReference type="UniPathway" id="UPA00053">
    <property type="reaction ID" value="UER00087"/>
</dbReference>
<dbReference type="Gene3D" id="3.40.50.10860">
    <property type="entry name" value="Leucine Dehydrogenase, chain A, domain 1"/>
    <property type="match status" value="1"/>
</dbReference>
<dbReference type="GO" id="GO:0004764">
    <property type="term" value="F:shikimate 3-dehydrogenase (NADP+) activity"/>
    <property type="evidence" value="ECO:0007669"/>
    <property type="project" value="UniProtKB-UniRule"/>
</dbReference>
<dbReference type="GO" id="GO:0008652">
    <property type="term" value="P:amino acid biosynthetic process"/>
    <property type="evidence" value="ECO:0007669"/>
    <property type="project" value="UniProtKB-KW"/>
</dbReference>
<dbReference type="InterPro" id="IPR041121">
    <property type="entry name" value="SDH_C"/>
</dbReference>
<feature type="binding site" evidence="8">
    <location>
        <position position="248"/>
    </location>
    <ligand>
        <name>NADP(+)</name>
        <dbReference type="ChEBI" id="CHEBI:58349"/>
    </ligand>
</feature>
<gene>
    <name evidence="8" type="primary">aroE</name>
    <name evidence="12" type="ORF">GA0061102_101114</name>
</gene>
<dbReference type="RefSeq" id="WP_092847189.1">
    <property type="nucleotide sequence ID" value="NZ_FMAH01000011.1"/>
</dbReference>
<dbReference type="AlphaFoldDB" id="A0A1C3VBA9"/>
<evidence type="ECO:0000256" key="4">
    <source>
        <dbReference type="ARBA" id="ARBA00022857"/>
    </source>
</evidence>
<feature type="binding site" evidence="8">
    <location>
        <begin position="130"/>
        <end position="134"/>
    </location>
    <ligand>
        <name>NADP(+)</name>
        <dbReference type="ChEBI" id="CHEBI:58349"/>
    </ligand>
</feature>
<evidence type="ECO:0000256" key="8">
    <source>
        <dbReference type="HAMAP-Rule" id="MF_00222"/>
    </source>
</evidence>
<dbReference type="PANTHER" id="PTHR21089">
    <property type="entry name" value="SHIKIMATE DEHYDROGENASE"/>
    <property type="match status" value="1"/>
</dbReference>
<keyword evidence="4 8" id="KW-0521">NADP</keyword>
<dbReference type="STRING" id="411945.GA0061102_101114"/>
<dbReference type="CDD" id="cd01065">
    <property type="entry name" value="NAD_bind_Shikimate_DH"/>
    <property type="match status" value="1"/>
</dbReference>
<dbReference type="EC" id="1.1.1.25" evidence="2 8"/>
<dbReference type="HAMAP" id="MF_00222">
    <property type="entry name" value="Shikimate_DH_AroE"/>
    <property type="match status" value="1"/>
</dbReference>
<evidence type="ECO:0000256" key="2">
    <source>
        <dbReference type="ARBA" id="ARBA00012962"/>
    </source>
</evidence>
<dbReference type="Pfam" id="PF08501">
    <property type="entry name" value="Shikimate_dh_N"/>
    <property type="match status" value="1"/>
</dbReference>
<organism evidence="12 13">
    <name type="scientific">Rhizobium miluonense</name>
    <dbReference type="NCBI Taxonomy" id="411945"/>
    <lineage>
        <taxon>Bacteria</taxon>
        <taxon>Pseudomonadati</taxon>
        <taxon>Pseudomonadota</taxon>
        <taxon>Alphaproteobacteria</taxon>
        <taxon>Hyphomicrobiales</taxon>
        <taxon>Rhizobiaceae</taxon>
        <taxon>Rhizobium/Agrobacterium group</taxon>
        <taxon>Rhizobium</taxon>
    </lineage>
</organism>
<dbReference type="Pfam" id="PF18317">
    <property type="entry name" value="SDH_C"/>
    <property type="match status" value="1"/>
</dbReference>
<comment type="catalytic activity">
    <reaction evidence="7 8">
        <text>shikimate + NADP(+) = 3-dehydroshikimate + NADPH + H(+)</text>
        <dbReference type="Rhea" id="RHEA:17737"/>
        <dbReference type="ChEBI" id="CHEBI:15378"/>
        <dbReference type="ChEBI" id="CHEBI:16630"/>
        <dbReference type="ChEBI" id="CHEBI:36208"/>
        <dbReference type="ChEBI" id="CHEBI:57783"/>
        <dbReference type="ChEBI" id="CHEBI:58349"/>
        <dbReference type="EC" id="1.1.1.25"/>
    </reaction>
</comment>
<comment type="similarity">
    <text evidence="8">Belongs to the shikimate dehydrogenase family.</text>
</comment>
<dbReference type="GO" id="GO:0009423">
    <property type="term" value="P:chorismate biosynthetic process"/>
    <property type="evidence" value="ECO:0007669"/>
    <property type="project" value="UniProtKB-UniRule"/>
</dbReference>
<comment type="caution">
    <text evidence="8">Lacks conserved residue(s) required for the propagation of feature annotation.</text>
</comment>
<evidence type="ECO:0000256" key="6">
    <source>
        <dbReference type="ARBA" id="ARBA00023141"/>
    </source>
</evidence>
<dbReference type="InterPro" id="IPR006151">
    <property type="entry name" value="Shikm_DH/Glu-tRNA_Rdtase"/>
</dbReference>
<feature type="binding site" evidence="8">
    <location>
        <position position="92"/>
    </location>
    <ligand>
        <name>shikimate</name>
        <dbReference type="ChEBI" id="CHEBI:36208"/>
    </ligand>
</feature>
<dbReference type="GO" id="GO:0050661">
    <property type="term" value="F:NADP binding"/>
    <property type="evidence" value="ECO:0007669"/>
    <property type="project" value="InterPro"/>
</dbReference>
<evidence type="ECO:0000256" key="3">
    <source>
        <dbReference type="ARBA" id="ARBA00022605"/>
    </source>
</evidence>
<dbReference type="GO" id="GO:0009073">
    <property type="term" value="P:aromatic amino acid family biosynthetic process"/>
    <property type="evidence" value="ECO:0007669"/>
    <property type="project" value="UniProtKB-KW"/>
</dbReference>
<evidence type="ECO:0000256" key="1">
    <source>
        <dbReference type="ARBA" id="ARBA00004871"/>
    </source>
</evidence>
<dbReference type="Gene3D" id="3.40.50.720">
    <property type="entry name" value="NAD(P)-binding Rossmann-like Domain"/>
    <property type="match status" value="1"/>
</dbReference>
<keyword evidence="6 8" id="KW-0057">Aromatic amino acid biosynthesis</keyword>
<keyword evidence="3 8" id="KW-0028">Amino-acid biosynthesis</keyword>
<evidence type="ECO:0000259" key="9">
    <source>
        <dbReference type="Pfam" id="PF01488"/>
    </source>
</evidence>
<dbReference type="InterPro" id="IPR011342">
    <property type="entry name" value="Shikimate_DH"/>
</dbReference>
<protein>
    <recommendedName>
        <fullName evidence="2 8">Shikimate dehydrogenase (NADP(+))</fullName>
        <shortName evidence="8">SDH</shortName>
        <ecNumber evidence="2 8">1.1.1.25</ecNumber>
    </recommendedName>
</protein>
<evidence type="ECO:0000256" key="5">
    <source>
        <dbReference type="ARBA" id="ARBA00023002"/>
    </source>
</evidence>
<dbReference type="GO" id="GO:0005829">
    <property type="term" value="C:cytosol"/>
    <property type="evidence" value="ECO:0007669"/>
    <property type="project" value="TreeGrafter"/>
</dbReference>
<evidence type="ECO:0000256" key="7">
    <source>
        <dbReference type="ARBA" id="ARBA00049442"/>
    </source>
</evidence>
<feature type="binding site" evidence="8">
    <location>
        <position position="83"/>
    </location>
    <ligand>
        <name>NADP(+)</name>
        <dbReference type="ChEBI" id="CHEBI:58349"/>
    </ligand>
</feature>
<keyword evidence="5 8" id="KW-0560">Oxidoreductase</keyword>
<feature type="domain" description="Shikimate dehydrogenase substrate binding N-terminal" evidence="10">
    <location>
        <begin position="21"/>
        <end position="94"/>
    </location>
</feature>
<dbReference type="Proteomes" id="UP000199435">
    <property type="component" value="Unassembled WGS sequence"/>
</dbReference>
<feature type="active site" description="Proton acceptor" evidence="8">
    <location>
        <position position="71"/>
    </location>
</feature>
<dbReference type="PANTHER" id="PTHR21089:SF1">
    <property type="entry name" value="BIFUNCTIONAL 3-DEHYDROQUINATE DEHYDRATASE_SHIKIMATE DEHYDROGENASE, CHLOROPLASTIC"/>
    <property type="match status" value="1"/>
</dbReference>
<dbReference type="InterPro" id="IPR013708">
    <property type="entry name" value="Shikimate_DH-bd_N"/>
</dbReference>
<evidence type="ECO:0000259" key="10">
    <source>
        <dbReference type="Pfam" id="PF08501"/>
    </source>
</evidence>
<evidence type="ECO:0000313" key="12">
    <source>
        <dbReference type="EMBL" id="SCB25120.1"/>
    </source>
</evidence>
<reference evidence="13" key="1">
    <citation type="submission" date="2016-08" db="EMBL/GenBank/DDBJ databases">
        <authorList>
            <person name="Varghese N."/>
            <person name="Submissions Spin"/>
        </authorList>
    </citation>
    <scope>NUCLEOTIDE SEQUENCE [LARGE SCALE GENOMIC DNA]</scope>
    <source>
        <strain evidence="13">HAMBI 2971</strain>
    </source>
</reference>
<accession>A0A1C3VBA9</accession>
<dbReference type="SUPFAM" id="SSF53223">
    <property type="entry name" value="Aminoacid dehydrogenase-like, N-terminal domain"/>
    <property type="match status" value="1"/>
</dbReference>
<dbReference type="InterPro" id="IPR046346">
    <property type="entry name" value="Aminoacid_DH-like_N_sf"/>
</dbReference>
<dbReference type="GO" id="GO:0019632">
    <property type="term" value="P:shikimate metabolic process"/>
    <property type="evidence" value="ECO:0007669"/>
    <property type="project" value="InterPro"/>
</dbReference>
<dbReference type="OrthoDB" id="7873617at2"/>
<feature type="binding site" evidence="8">
    <location>
        <position position="107"/>
    </location>
    <ligand>
        <name>shikimate</name>
        <dbReference type="ChEBI" id="CHEBI:36208"/>
    </ligand>
</feature>
<comment type="subunit">
    <text evidence="8">Homodimer.</text>
</comment>
<dbReference type="InterPro" id="IPR022893">
    <property type="entry name" value="Shikimate_DH_fam"/>
</dbReference>
<sequence>MVHNFLSPLTGSFAMPAAENPTVAMIGAAYRHHGLDWRYINCEVAPEALADAVRGARAMGWIGFNCSLPHKVAVIEHLDGLGESARIIGAVNTVVRRDGRLIGENTDGKGFVAALREIIDPAGKRVVLLGAGGAARAVGVEMALAGAAEITVVNRSPQRGEEVAAVIDEQTPAIGRYEPWVGHYHIPEGTDILINATSIGLFPDVDAVPEIEFSSLRADMVVADGIPNPSLTPFLKQAQALGCSTADGLGMLINQGIIAIRYWAGIDADADIMRKALADLGL</sequence>
<feature type="domain" description="Quinate/shikimate 5-dehydrogenase/glutamyl-tRNA reductase" evidence="9">
    <location>
        <begin position="121"/>
        <end position="171"/>
    </location>
</feature>
<feature type="domain" description="SDH C-terminal" evidence="11">
    <location>
        <begin position="248"/>
        <end position="277"/>
    </location>
</feature>
<feature type="binding site" evidence="8">
    <location>
        <position position="225"/>
    </location>
    <ligand>
        <name>NADP(+)</name>
        <dbReference type="ChEBI" id="CHEBI:58349"/>
    </ligand>
</feature>
<comment type="function">
    <text evidence="8">Involved in the biosynthesis of the chorismate, which leads to the biosynthesis of aromatic amino acids. Catalyzes the reversible NADPH linked reduction of 3-dehydroshikimate (DHSA) to yield shikimate (SA).</text>
</comment>
<dbReference type="InterPro" id="IPR036291">
    <property type="entry name" value="NAD(P)-bd_dom_sf"/>
</dbReference>
<dbReference type="Pfam" id="PF01488">
    <property type="entry name" value="Shikimate_DH"/>
    <property type="match status" value="1"/>
</dbReference>
<dbReference type="NCBIfam" id="TIGR00507">
    <property type="entry name" value="aroE"/>
    <property type="match status" value="1"/>
</dbReference>
<evidence type="ECO:0000313" key="13">
    <source>
        <dbReference type="Proteomes" id="UP000199435"/>
    </source>
</evidence>
<dbReference type="EMBL" id="FMAH01000011">
    <property type="protein sequence ID" value="SCB25120.1"/>
    <property type="molecule type" value="Genomic_DNA"/>
</dbReference>
<evidence type="ECO:0000259" key="11">
    <source>
        <dbReference type="Pfam" id="PF18317"/>
    </source>
</evidence>
<keyword evidence="13" id="KW-1185">Reference proteome</keyword>
<feature type="binding site" evidence="8">
    <location>
        <position position="255"/>
    </location>
    <ligand>
        <name>shikimate</name>
        <dbReference type="ChEBI" id="CHEBI:36208"/>
    </ligand>
</feature>
<feature type="binding site" evidence="8">
    <location>
        <position position="67"/>
    </location>
    <ligand>
        <name>shikimate</name>
        <dbReference type="ChEBI" id="CHEBI:36208"/>
    </ligand>
</feature>
<comment type="pathway">
    <text evidence="1 8">Metabolic intermediate biosynthesis; chorismate biosynthesis; chorismate from D-erythrose 4-phosphate and phosphoenolpyruvate: step 4/7.</text>
</comment>
<name>A0A1C3VBA9_9HYPH</name>
<proteinExistence type="inferred from homology"/>